<dbReference type="OrthoDB" id="9810066at2"/>
<dbReference type="GO" id="GO:0005737">
    <property type="term" value="C:cytoplasm"/>
    <property type="evidence" value="ECO:0007669"/>
    <property type="project" value="UniProtKB-SubCell"/>
</dbReference>
<dbReference type="EC" id="2.1.1.77" evidence="7"/>
<keyword evidence="5 7" id="KW-0808">Transferase</keyword>
<reference evidence="10" key="1">
    <citation type="submission" date="2017-04" db="EMBL/GenBank/DDBJ databases">
        <authorList>
            <person name="Varghese N."/>
            <person name="Submissions S."/>
        </authorList>
    </citation>
    <scope>NUCLEOTIDE SEQUENCE [LARGE SCALE GENOMIC DNA]</scope>
    <source>
        <strain evidence="10">LMG 29540</strain>
    </source>
</reference>
<dbReference type="Proteomes" id="UP000193228">
    <property type="component" value="Unassembled WGS sequence"/>
</dbReference>
<comment type="function">
    <text evidence="7">Catalyzes the methyl esterification of L-isoaspartyl residues in peptides and proteins that result from spontaneous decomposition of normal L-aspartyl and L-asparaginyl residues. It plays a role in the repair and/or degradation of damaged proteins.</text>
</comment>
<keyword evidence="3 7" id="KW-0963">Cytoplasm</keyword>
<dbReference type="PROSITE" id="PS01279">
    <property type="entry name" value="PCMT"/>
    <property type="match status" value="1"/>
</dbReference>
<keyword evidence="4 7" id="KW-0489">Methyltransferase</keyword>
<dbReference type="EMBL" id="FXAT01000002">
    <property type="protein sequence ID" value="SMG24337.1"/>
    <property type="molecule type" value="Genomic_DNA"/>
</dbReference>
<dbReference type="NCBIfam" id="NF001453">
    <property type="entry name" value="PRK00312.1"/>
    <property type="match status" value="1"/>
</dbReference>
<dbReference type="GO" id="GO:0030091">
    <property type="term" value="P:protein repair"/>
    <property type="evidence" value="ECO:0007669"/>
    <property type="project" value="UniProtKB-UniRule"/>
</dbReference>
<dbReference type="FunFam" id="3.40.50.150:FF:000010">
    <property type="entry name" value="Protein-L-isoaspartate O-methyltransferase"/>
    <property type="match status" value="1"/>
</dbReference>
<dbReference type="Gene3D" id="3.40.50.150">
    <property type="entry name" value="Vaccinia Virus protein VP39"/>
    <property type="match status" value="1"/>
</dbReference>
<evidence type="ECO:0000256" key="6">
    <source>
        <dbReference type="ARBA" id="ARBA00022691"/>
    </source>
</evidence>
<comment type="similarity">
    <text evidence="2 7">Belongs to the methyltransferase superfamily. L-isoaspartyl/D-aspartyl protein methyltransferase family.</text>
</comment>
<feature type="region of interest" description="Disordered" evidence="8">
    <location>
        <begin position="115"/>
        <end position="177"/>
    </location>
</feature>
<feature type="compositionally biased region" description="Low complexity" evidence="8">
    <location>
        <begin position="32"/>
        <end position="43"/>
    </location>
</feature>
<dbReference type="RefSeq" id="WP_085481524.1">
    <property type="nucleotide sequence ID" value="NZ_FXAT01000002.1"/>
</dbReference>
<feature type="compositionally biased region" description="Polar residues" evidence="8">
    <location>
        <begin position="44"/>
        <end position="54"/>
    </location>
</feature>
<proteinExistence type="inferred from homology"/>
<evidence type="ECO:0000256" key="3">
    <source>
        <dbReference type="ARBA" id="ARBA00022490"/>
    </source>
</evidence>
<dbReference type="GO" id="GO:0004719">
    <property type="term" value="F:protein-L-isoaspartate (D-aspartate) O-methyltransferase activity"/>
    <property type="evidence" value="ECO:0007669"/>
    <property type="project" value="UniProtKB-UniRule"/>
</dbReference>
<dbReference type="InterPro" id="IPR000682">
    <property type="entry name" value="PCMT"/>
</dbReference>
<feature type="compositionally biased region" description="Basic and acidic residues" evidence="8">
    <location>
        <begin position="15"/>
        <end position="29"/>
    </location>
</feature>
<dbReference type="InterPro" id="IPR029063">
    <property type="entry name" value="SAM-dependent_MTases_sf"/>
</dbReference>
<feature type="compositionally biased region" description="Polar residues" evidence="8">
    <location>
        <begin position="147"/>
        <end position="160"/>
    </location>
</feature>
<evidence type="ECO:0000313" key="9">
    <source>
        <dbReference type="EMBL" id="SMG24337.1"/>
    </source>
</evidence>
<dbReference type="Pfam" id="PF01135">
    <property type="entry name" value="PCMT"/>
    <property type="match status" value="1"/>
</dbReference>
<accession>A0A1X7JAF8</accession>
<feature type="active site" evidence="7">
    <location>
        <position position="269"/>
    </location>
</feature>
<evidence type="ECO:0000256" key="7">
    <source>
        <dbReference type="HAMAP-Rule" id="MF_00090"/>
    </source>
</evidence>
<feature type="region of interest" description="Disordered" evidence="8">
    <location>
        <begin position="1"/>
        <end position="102"/>
    </location>
</feature>
<comment type="subcellular location">
    <subcellularLocation>
        <location evidence="1 7">Cytoplasm</location>
    </subcellularLocation>
</comment>
<evidence type="ECO:0000256" key="1">
    <source>
        <dbReference type="ARBA" id="ARBA00004496"/>
    </source>
</evidence>
<dbReference type="NCBIfam" id="TIGR00080">
    <property type="entry name" value="pimt"/>
    <property type="match status" value="1"/>
</dbReference>
<name>A0A1X7JAF8_9BURK</name>
<dbReference type="AlphaFoldDB" id="A0A1X7JAF8"/>
<evidence type="ECO:0000256" key="2">
    <source>
        <dbReference type="ARBA" id="ARBA00005369"/>
    </source>
</evidence>
<dbReference type="PANTHER" id="PTHR11579">
    <property type="entry name" value="PROTEIN-L-ISOASPARTATE O-METHYLTRANSFERASE"/>
    <property type="match status" value="1"/>
</dbReference>
<evidence type="ECO:0000256" key="8">
    <source>
        <dbReference type="SAM" id="MobiDB-lite"/>
    </source>
</evidence>
<dbReference type="CDD" id="cd02440">
    <property type="entry name" value="AdoMet_MTases"/>
    <property type="match status" value="1"/>
</dbReference>
<dbReference type="GO" id="GO:0032259">
    <property type="term" value="P:methylation"/>
    <property type="evidence" value="ECO:0007669"/>
    <property type="project" value="UniProtKB-KW"/>
</dbReference>
<comment type="catalytic activity">
    <reaction evidence="7">
        <text>[protein]-L-isoaspartate + S-adenosyl-L-methionine = [protein]-L-isoaspartate alpha-methyl ester + S-adenosyl-L-homocysteine</text>
        <dbReference type="Rhea" id="RHEA:12705"/>
        <dbReference type="Rhea" id="RHEA-COMP:12143"/>
        <dbReference type="Rhea" id="RHEA-COMP:12144"/>
        <dbReference type="ChEBI" id="CHEBI:57856"/>
        <dbReference type="ChEBI" id="CHEBI:59789"/>
        <dbReference type="ChEBI" id="CHEBI:90596"/>
        <dbReference type="ChEBI" id="CHEBI:90598"/>
        <dbReference type="EC" id="2.1.1.77"/>
    </reaction>
</comment>
<evidence type="ECO:0000256" key="5">
    <source>
        <dbReference type="ARBA" id="ARBA00022679"/>
    </source>
</evidence>
<gene>
    <name evidence="7" type="primary">pcm</name>
    <name evidence="9" type="ORF">SAMN06265784_102376</name>
</gene>
<organism evidence="9 10">
    <name type="scientific">Paraburkholderia susongensis</name>
    <dbReference type="NCBI Taxonomy" id="1515439"/>
    <lineage>
        <taxon>Bacteria</taxon>
        <taxon>Pseudomonadati</taxon>
        <taxon>Pseudomonadota</taxon>
        <taxon>Betaproteobacteria</taxon>
        <taxon>Burkholderiales</taxon>
        <taxon>Burkholderiaceae</taxon>
        <taxon>Paraburkholderia</taxon>
    </lineage>
</organism>
<dbReference type="HAMAP" id="MF_00090">
    <property type="entry name" value="PIMT"/>
    <property type="match status" value="1"/>
</dbReference>
<dbReference type="PANTHER" id="PTHR11579:SF0">
    <property type="entry name" value="PROTEIN-L-ISOASPARTATE(D-ASPARTATE) O-METHYLTRANSFERASE"/>
    <property type="match status" value="1"/>
</dbReference>
<protein>
    <recommendedName>
        <fullName evidence="7">Protein-L-isoaspartate O-methyltransferase</fullName>
        <ecNumber evidence="7">2.1.1.77</ecNumber>
    </recommendedName>
    <alternativeName>
        <fullName evidence="7">L-isoaspartyl protein carboxyl methyltransferase</fullName>
    </alternativeName>
    <alternativeName>
        <fullName evidence="7">Protein L-isoaspartyl methyltransferase</fullName>
    </alternativeName>
    <alternativeName>
        <fullName evidence="7">Protein-beta-aspartate methyltransferase</fullName>
        <shortName evidence="7">PIMT</shortName>
    </alternativeName>
</protein>
<dbReference type="SUPFAM" id="SSF53335">
    <property type="entry name" value="S-adenosyl-L-methionine-dependent methyltransferases"/>
    <property type="match status" value="1"/>
</dbReference>
<evidence type="ECO:0000256" key="4">
    <source>
        <dbReference type="ARBA" id="ARBA00022603"/>
    </source>
</evidence>
<keyword evidence="6 7" id="KW-0949">S-adenosyl-L-methionine</keyword>
<sequence length="422" mass="43458">MTSERTRRFPLGLEDLVREPRRPEGRPGEMRAAAIAASAALNARQQPAKQTTGGSAARAQTKPPASAQNASAARFQVIPQAKAQSGSAGSSGGLPGVLPPKPQAAPVARALVNAPAAGSGRQSVKQAVKPPVKPARSAAHAPGQSARAASSQTQPRQSAKSAPRAGDRSAAPNAAFNGASNGVTSGALGGALSGALGSAMSGAPGGALALTSERVRERMVERLRANGVTDQRVLNAMAAVPRHMFVDPGLAAQAYEDAALPIGHHQTISKPSVVARMIELAAAGRALNNVLEIGTGCGYQAAVLSRVAREVYSIERIKPLSERAKTNLRPLRIPNIRLHYGDGRLGLPSAAPFDAIVIAAAGLDVPQALLEQLAIGGRLVAPVGSQEGQSQVLTLVERLGPAQWREAQLDRVFFVPLKSGVI</sequence>
<evidence type="ECO:0000313" key="10">
    <source>
        <dbReference type="Proteomes" id="UP000193228"/>
    </source>
</evidence>
<dbReference type="STRING" id="1515439.SAMN06265784_102376"/>
<keyword evidence="10" id="KW-1185">Reference proteome</keyword>
<feature type="compositionally biased region" description="Low complexity" evidence="8">
    <location>
        <begin position="79"/>
        <end position="88"/>
    </location>
</feature>